<feature type="compositionally biased region" description="Low complexity" evidence="1">
    <location>
        <begin position="43"/>
        <end position="56"/>
    </location>
</feature>
<evidence type="ECO:0000256" key="1">
    <source>
        <dbReference type="SAM" id="MobiDB-lite"/>
    </source>
</evidence>
<proteinExistence type="predicted"/>
<feature type="compositionally biased region" description="Polar residues" evidence="1">
    <location>
        <begin position="103"/>
        <end position="125"/>
    </location>
</feature>
<organism evidence="2 3">
    <name type="scientific">Saguinus oedipus</name>
    <name type="common">Cotton-top tamarin</name>
    <name type="synonym">Oedipomidas oedipus</name>
    <dbReference type="NCBI Taxonomy" id="9490"/>
    <lineage>
        <taxon>Eukaryota</taxon>
        <taxon>Metazoa</taxon>
        <taxon>Chordata</taxon>
        <taxon>Craniata</taxon>
        <taxon>Vertebrata</taxon>
        <taxon>Euteleostomi</taxon>
        <taxon>Mammalia</taxon>
        <taxon>Eutheria</taxon>
        <taxon>Euarchontoglires</taxon>
        <taxon>Primates</taxon>
        <taxon>Haplorrhini</taxon>
        <taxon>Platyrrhini</taxon>
        <taxon>Cebidae</taxon>
        <taxon>Callitrichinae</taxon>
        <taxon>Saguinus</taxon>
    </lineage>
</organism>
<feature type="non-terminal residue" evidence="2">
    <location>
        <position position="125"/>
    </location>
</feature>
<gene>
    <name evidence="2" type="ORF">P7K49_012832</name>
</gene>
<feature type="region of interest" description="Disordered" evidence="1">
    <location>
        <begin position="43"/>
        <end position="78"/>
    </location>
</feature>
<comment type="caution">
    <text evidence="2">The sequence shown here is derived from an EMBL/GenBank/DDBJ whole genome shotgun (WGS) entry which is preliminary data.</text>
</comment>
<keyword evidence="3" id="KW-1185">Reference proteome</keyword>
<feature type="region of interest" description="Disordered" evidence="1">
    <location>
        <begin position="102"/>
        <end position="125"/>
    </location>
</feature>
<reference evidence="2 3" key="1">
    <citation type="submission" date="2023-05" db="EMBL/GenBank/DDBJ databases">
        <title>B98-5 Cell Line De Novo Hybrid Assembly: An Optical Mapping Approach.</title>
        <authorList>
            <person name="Kananen K."/>
            <person name="Auerbach J.A."/>
            <person name="Kautto E."/>
            <person name="Blachly J.S."/>
        </authorList>
    </citation>
    <scope>NUCLEOTIDE SEQUENCE [LARGE SCALE GENOMIC DNA]</scope>
    <source>
        <strain evidence="2">B95-8</strain>
        <tissue evidence="2">Cell line</tissue>
    </source>
</reference>
<sequence>MLCAALSGLELEVTSGESRGSTYPPPVPPFLLKCVRGSLEASFSSSVHSRSHSSSVYTSPDWQREPAQEQDQPHQDPGQADLYVAVNCILSPTFAVHTVFSEAPSSNSRASGSLPTNKGHSQGLR</sequence>
<evidence type="ECO:0000313" key="2">
    <source>
        <dbReference type="EMBL" id="KAK2107667.1"/>
    </source>
</evidence>
<dbReference type="EMBL" id="JASSZA010000006">
    <property type="protein sequence ID" value="KAK2107667.1"/>
    <property type="molecule type" value="Genomic_DNA"/>
</dbReference>
<protein>
    <submittedName>
        <fullName evidence="2">Uncharacterized protein</fullName>
    </submittedName>
</protein>
<accession>A0ABQ9VEK7</accession>
<name>A0ABQ9VEK7_SAGOE</name>
<dbReference type="Proteomes" id="UP001266305">
    <property type="component" value="Unassembled WGS sequence"/>
</dbReference>
<evidence type="ECO:0000313" key="3">
    <source>
        <dbReference type="Proteomes" id="UP001266305"/>
    </source>
</evidence>
<feature type="compositionally biased region" description="Basic and acidic residues" evidence="1">
    <location>
        <begin position="62"/>
        <end position="74"/>
    </location>
</feature>